<keyword evidence="2" id="KW-0418">Kinase</keyword>
<dbReference type="Pfam" id="PF02733">
    <property type="entry name" value="Dak1"/>
    <property type="match status" value="1"/>
</dbReference>
<dbReference type="InterPro" id="IPR004006">
    <property type="entry name" value="DhaK_dom"/>
</dbReference>
<dbReference type="AlphaFoldDB" id="A0A380FL45"/>
<dbReference type="EMBL" id="UHDK01000001">
    <property type="protein sequence ID" value="SUM34685.1"/>
    <property type="molecule type" value="Genomic_DNA"/>
</dbReference>
<dbReference type="Gene3D" id="3.30.1180.20">
    <property type="entry name" value="Dihydroxyacetone kinase, domain 2"/>
    <property type="match status" value="1"/>
</dbReference>
<dbReference type="PROSITE" id="PS51481">
    <property type="entry name" value="DHAK"/>
    <property type="match status" value="1"/>
</dbReference>
<protein>
    <submittedName>
        <fullName evidence="2">Dihydroxyacetone kinase</fullName>
        <ecNumber evidence="2">2.7.-.-</ecNumber>
    </submittedName>
</protein>
<keyword evidence="2" id="KW-0808">Transferase</keyword>
<reference evidence="2 3" key="1">
    <citation type="submission" date="2018-06" db="EMBL/GenBank/DDBJ databases">
        <authorList>
            <consortium name="Pathogen Informatics"/>
            <person name="Doyle S."/>
        </authorList>
    </citation>
    <scope>NUCLEOTIDE SEQUENCE [LARGE SCALE GENOMIC DNA]</scope>
    <source>
        <strain evidence="2 3">NCTC12195</strain>
    </source>
</reference>
<dbReference type="SUPFAM" id="SSF82549">
    <property type="entry name" value="DAK1/DegV-like"/>
    <property type="match status" value="1"/>
</dbReference>
<dbReference type="GO" id="GO:0004371">
    <property type="term" value="F:glycerone kinase activity"/>
    <property type="evidence" value="ECO:0007669"/>
    <property type="project" value="InterPro"/>
</dbReference>
<sequence length="95" mass="10777">MIMQNILKEGLYQQNDEVVVLVNGLGATSQMELYIINKEVAAILNERNIKTYKTYIGNFITSMEMGGFSVTLMKVDETLKRCISHPVDCPNFKEV</sequence>
<dbReference type="Proteomes" id="UP000255277">
    <property type="component" value="Unassembled WGS sequence"/>
</dbReference>
<dbReference type="PANTHER" id="PTHR28629:SF4">
    <property type="entry name" value="TRIOKINASE_FMN CYCLASE"/>
    <property type="match status" value="1"/>
</dbReference>
<evidence type="ECO:0000259" key="1">
    <source>
        <dbReference type="PROSITE" id="PS51481"/>
    </source>
</evidence>
<dbReference type="EC" id="2.7.-.-" evidence="2"/>
<evidence type="ECO:0000313" key="3">
    <source>
        <dbReference type="Proteomes" id="UP000255277"/>
    </source>
</evidence>
<dbReference type="GO" id="GO:0005829">
    <property type="term" value="C:cytosol"/>
    <property type="evidence" value="ECO:0007669"/>
    <property type="project" value="TreeGrafter"/>
</dbReference>
<dbReference type="InterPro" id="IPR050861">
    <property type="entry name" value="Dihydroxyacetone_Kinase"/>
</dbReference>
<dbReference type="GO" id="GO:0019563">
    <property type="term" value="P:glycerol catabolic process"/>
    <property type="evidence" value="ECO:0007669"/>
    <property type="project" value="TreeGrafter"/>
</dbReference>
<evidence type="ECO:0000313" key="2">
    <source>
        <dbReference type="EMBL" id="SUM34685.1"/>
    </source>
</evidence>
<dbReference type="PANTHER" id="PTHR28629">
    <property type="entry name" value="TRIOKINASE/FMN CYCLASE"/>
    <property type="match status" value="1"/>
</dbReference>
<accession>A0A380FL45</accession>
<organism evidence="2 3">
    <name type="scientific">Staphylococcus gallinarum</name>
    <dbReference type="NCBI Taxonomy" id="1293"/>
    <lineage>
        <taxon>Bacteria</taxon>
        <taxon>Bacillati</taxon>
        <taxon>Bacillota</taxon>
        <taxon>Bacilli</taxon>
        <taxon>Bacillales</taxon>
        <taxon>Staphylococcaceae</taxon>
        <taxon>Staphylococcus</taxon>
    </lineage>
</organism>
<feature type="domain" description="DhaK" evidence="1">
    <location>
        <begin position="1"/>
        <end position="92"/>
    </location>
</feature>
<name>A0A380FL45_STAGA</name>
<proteinExistence type="predicted"/>
<gene>
    <name evidence="2" type="primary">dhaK_3</name>
    <name evidence="2" type="ORF">NCTC12195_04212</name>
</gene>